<keyword evidence="3" id="KW-1185">Reference proteome</keyword>
<reference evidence="2 3" key="1">
    <citation type="submission" date="2021-06" db="EMBL/GenBank/DDBJ databases">
        <title>Caerostris extrusa draft genome.</title>
        <authorList>
            <person name="Kono N."/>
            <person name="Arakawa K."/>
        </authorList>
    </citation>
    <scope>NUCLEOTIDE SEQUENCE [LARGE SCALE GENOMIC DNA]</scope>
</reference>
<comment type="caution">
    <text evidence="2">The sequence shown here is derived from an EMBL/GenBank/DDBJ whole genome shotgun (WGS) entry which is preliminary data.</text>
</comment>
<evidence type="ECO:0000256" key="1">
    <source>
        <dbReference type="SAM" id="MobiDB-lite"/>
    </source>
</evidence>
<evidence type="ECO:0000313" key="2">
    <source>
        <dbReference type="EMBL" id="GIY30021.1"/>
    </source>
</evidence>
<dbReference type="AlphaFoldDB" id="A0AAV4SA56"/>
<organism evidence="2 3">
    <name type="scientific">Caerostris extrusa</name>
    <name type="common">Bark spider</name>
    <name type="synonym">Caerostris bankana</name>
    <dbReference type="NCBI Taxonomy" id="172846"/>
    <lineage>
        <taxon>Eukaryota</taxon>
        <taxon>Metazoa</taxon>
        <taxon>Ecdysozoa</taxon>
        <taxon>Arthropoda</taxon>
        <taxon>Chelicerata</taxon>
        <taxon>Arachnida</taxon>
        <taxon>Araneae</taxon>
        <taxon>Araneomorphae</taxon>
        <taxon>Entelegynae</taxon>
        <taxon>Araneoidea</taxon>
        <taxon>Araneidae</taxon>
        <taxon>Caerostris</taxon>
    </lineage>
</organism>
<feature type="region of interest" description="Disordered" evidence="1">
    <location>
        <begin position="1"/>
        <end position="70"/>
    </location>
</feature>
<sequence>MEDNMGSAGSVEAPTPDSNKTEDTDSQDTDNTHNNNSIASPQLSPCNDEIDTKPRLDNNGMVRPTSPLRNHHVFHHPLSVHQLIQPHYSSRSTLIARTDNIPRFQNPNEAGSNRPTPAPMLTVT</sequence>
<dbReference type="EMBL" id="BPLR01009167">
    <property type="protein sequence ID" value="GIY30021.1"/>
    <property type="molecule type" value="Genomic_DNA"/>
</dbReference>
<gene>
    <name evidence="2" type="primary">AVEN_150717_1</name>
    <name evidence="2" type="ORF">CEXT_174261</name>
</gene>
<feature type="compositionally biased region" description="Polar residues" evidence="1">
    <location>
        <begin position="32"/>
        <end position="45"/>
    </location>
</feature>
<evidence type="ECO:0000313" key="3">
    <source>
        <dbReference type="Proteomes" id="UP001054945"/>
    </source>
</evidence>
<feature type="region of interest" description="Disordered" evidence="1">
    <location>
        <begin position="102"/>
        <end position="124"/>
    </location>
</feature>
<proteinExistence type="predicted"/>
<protein>
    <submittedName>
        <fullName evidence="2">Uncharacterized protein</fullName>
    </submittedName>
</protein>
<dbReference type="Proteomes" id="UP001054945">
    <property type="component" value="Unassembled WGS sequence"/>
</dbReference>
<accession>A0AAV4SA56</accession>
<name>A0AAV4SA56_CAEEX</name>
<feature type="compositionally biased region" description="Polar residues" evidence="1">
    <location>
        <begin position="103"/>
        <end position="115"/>
    </location>
</feature>